<sequence length="330" mass="35049">MAADQNRLRTCVVMGGQGLIGASPDGRPLSLGNWIVRVSGSALPLHELDLESVWLLSPDTSDHCIDVRCTAQIANDHLKWNVDYCQAVYLDISNIEGKAQEGKAEEGKAQEGKAEEGNEEGKAAEGNEEGKAAEGNEEGKSAKGNEEGKAAEGNEEGKAAEGNSEEGNAEGKGEGGNAGGNAEGGNAGGNSEEEGNGEGDENGEDSDKSEGEGDSGEEEPRKLICRKIITAYEEQSGSIEIPTALGRAITVQPNEAMNIYLVKGGTQGKALKVRRRSDGRVFSEKESTLDASLFLEFFEGTEILFYERPTDDANWFDVKISKRSTPSTSE</sequence>
<proteinExistence type="predicted"/>
<keyword evidence="3" id="KW-1185">Reference proteome</keyword>
<dbReference type="EMBL" id="CAMAPF010000058">
    <property type="protein sequence ID" value="CAH9087375.1"/>
    <property type="molecule type" value="Genomic_DNA"/>
</dbReference>
<name>A0AAV0CZC7_9ASTE</name>
<accession>A0AAV0CZC7</accession>
<protein>
    <submittedName>
        <fullName evidence="2">Uncharacterized protein</fullName>
    </submittedName>
</protein>
<feature type="region of interest" description="Disordered" evidence="1">
    <location>
        <begin position="101"/>
        <end position="221"/>
    </location>
</feature>
<dbReference type="AlphaFoldDB" id="A0AAV0CZC7"/>
<feature type="compositionally biased region" description="Gly residues" evidence="1">
    <location>
        <begin position="174"/>
        <end position="188"/>
    </location>
</feature>
<feature type="compositionally biased region" description="Basic and acidic residues" evidence="1">
    <location>
        <begin position="101"/>
        <end position="159"/>
    </location>
</feature>
<evidence type="ECO:0000256" key="1">
    <source>
        <dbReference type="SAM" id="MobiDB-lite"/>
    </source>
</evidence>
<dbReference type="Proteomes" id="UP001152523">
    <property type="component" value="Unassembled WGS sequence"/>
</dbReference>
<reference evidence="2" key="1">
    <citation type="submission" date="2022-07" db="EMBL/GenBank/DDBJ databases">
        <authorList>
            <person name="Macas J."/>
            <person name="Novak P."/>
            <person name="Neumann P."/>
        </authorList>
    </citation>
    <scope>NUCLEOTIDE SEQUENCE</scope>
</reference>
<evidence type="ECO:0000313" key="3">
    <source>
        <dbReference type="Proteomes" id="UP001152523"/>
    </source>
</evidence>
<comment type="caution">
    <text evidence="2">The sequence shown here is derived from an EMBL/GenBank/DDBJ whole genome shotgun (WGS) entry which is preliminary data.</text>
</comment>
<organism evidence="2 3">
    <name type="scientific">Cuscuta epithymum</name>
    <dbReference type="NCBI Taxonomy" id="186058"/>
    <lineage>
        <taxon>Eukaryota</taxon>
        <taxon>Viridiplantae</taxon>
        <taxon>Streptophyta</taxon>
        <taxon>Embryophyta</taxon>
        <taxon>Tracheophyta</taxon>
        <taxon>Spermatophyta</taxon>
        <taxon>Magnoliopsida</taxon>
        <taxon>eudicotyledons</taxon>
        <taxon>Gunneridae</taxon>
        <taxon>Pentapetalae</taxon>
        <taxon>asterids</taxon>
        <taxon>lamiids</taxon>
        <taxon>Solanales</taxon>
        <taxon>Convolvulaceae</taxon>
        <taxon>Cuscuteae</taxon>
        <taxon>Cuscuta</taxon>
        <taxon>Cuscuta subgen. Cuscuta</taxon>
    </lineage>
</organism>
<feature type="compositionally biased region" description="Acidic residues" evidence="1">
    <location>
        <begin position="191"/>
        <end position="204"/>
    </location>
</feature>
<gene>
    <name evidence="2" type="ORF">CEPIT_LOCUS10131</name>
</gene>
<evidence type="ECO:0000313" key="2">
    <source>
        <dbReference type="EMBL" id="CAH9087375.1"/>
    </source>
</evidence>